<keyword evidence="3" id="KW-1185">Reference proteome</keyword>
<evidence type="ECO:0000256" key="1">
    <source>
        <dbReference type="SAM" id="Phobius"/>
    </source>
</evidence>
<accession>A0A2H1YG38</accession>
<evidence type="ECO:0000313" key="2">
    <source>
        <dbReference type="EMBL" id="SOS74448.1"/>
    </source>
</evidence>
<dbReference type="EMBL" id="OENF01000012">
    <property type="protein sequence ID" value="SOS74448.1"/>
    <property type="molecule type" value="Genomic_DNA"/>
</dbReference>
<dbReference type="RefSeq" id="WP_101916930.1">
    <property type="nucleotide sequence ID" value="NZ_OENF01000012.1"/>
</dbReference>
<proteinExistence type="predicted"/>
<dbReference type="AlphaFoldDB" id="A0A2H1YG38"/>
<reference evidence="3" key="1">
    <citation type="submission" date="2017-11" db="EMBL/GenBank/DDBJ databases">
        <authorList>
            <person name="Duchaud E."/>
        </authorList>
    </citation>
    <scope>NUCLEOTIDE SEQUENCE [LARGE SCALE GENOMIC DNA]</scope>
    <source>
        <strain evidence="3">Tenacibaculum sp. TNO020</strain>
    </source>
</reference>
<evidence type="ECO:0000313" key="3">
    <source>
        <dbReference type="Proteomes" id="UP000234211"/>
    </source>
</evidence>
<keyword evidence="1" id="KW-0472">Membrane</keyword>
<gene>
    <name evidence="2" type="ORF">TNO020_20126</name>
</gene>
<organism evidence="2 3">
    <name type="scientific">Tenacibaculum piscium</name>
    <dbReference type="NCBI Taxonomy" id="1458515"/>
    <lineage>
        <taxon>Bacteria</taxon>
        <taxon>Pseudomonadati</taxon>
        <taxon>Bacteroidota</taxon>
        <taxon>Flavobacteriia</taxon>
        <taxon>Flavobacteriales</taxon>
        <taxon>Flavobacteriaceae</taxon>
        <taxon>Tenacibaculum</taxon>
    </lineage>
</organism>
<feature type="transmembrane region" description="Helical" evidence="1">
    <location>
        <begin position="48"/>
        <end position="66"/>
    </location>
</feature>
<keyword evidence="1" id="KW-0812">Transmembrane</keyword>
<dbReference type="OrthoDB" id="1119072at2"/>
<keyword evidence="1" id="KW-1133">Transmembrane helix</keyword>
<evidence type="ECO:0008006" key="4">
    <source>
        <dbReference type="Google" id="ProtNLM"/>
    </source>
</evidence>
<sequence>MPLIDDDEFIKICDELERLKQKEKDLEKGYIDLKLENTKISSHKKYRVLLIFALIALVLFLIVTMYNKHHKFTIIKQQKISLEKLIDSINNVTKIKETSRLKKEKTVALLAKNKIVFTVQIGVFENLKMSEENLRQEGGIRKMPNNLGEKTEKYIAGAFSTYENARIFRDEVKKIGIKDGFVVALRNGKKIPISAAVKLSNLDSLDTSDQLSIE</sequence>
<protein>
    <recommendedName>
        <fullName evidence="4">SPOR domain-containing protein</fullName>
    </recommendedName>
</protein>
<name>A0A2H1YG38_9FLAO</name>
<dbReference type="Proteomes" id="UP000234211">
    <property type="component" value="Unassembled WGS sequence"/>
</dbReference>